<comment type="caution">
    <text evidence="1">The sequence shown here is derived from an EMBL/GenBank/DDBJ whole genome shotgun (WGS) entry which is preliminary data.</text>
</comment>
<accession>A0ABW6PKW9</accession>
<organism evidence="1 2">
    <name type="scientific">Nocardia thailandica</name>
    <dbReference type="NCBI Taxonomy" id="257275"/>
    <lineage>
        <taxon>Bacteria</taxon>
        <taxon>Bacillati</taxon>
        <taxon>Actinomycetota</taxon>
        <taxon>Actinomycetes</taxon>
        <taxon>Mycobacteriales</taxon>
        <taxon>Nocardiaceae</taxon>
        <taxon>Nocardia</taxon>
    </lineage>
</organism>
<name>A0ABW6PKW9_9NOCA</name>
<dbReference type="Proteomes" id="UP001601444">
    <property type="component" value="Unassembled WGS sequence"/>
</dbReference>
<protein>
    <submittedName>
        <fullName evidence="1">Uncharacterized protein</fullName>
    </submittedName>
</protein>
<dbReference type="EMBL" id="JBIAMX010000004">
    <property type="protein sequence ID" value="MFF0543052.1"/>
    <property type="molecule type" value="Genomic_DNA"/>
</dbReference>
<sequence length="110" mass="11653">MKPVAVGFIQSEVSGIRQHWDETQLRSLAARFGYDLAKTVVLKGRTGDAIDQLCSVVARLNAVCVFTPSTAHLGGRIPVELSRLAAVVTVDDRETYARGGTGAPEPSAAS</sequence>
<reference evidence="1 2" key="1">
    <citation type="submission" date="2024-10" db="EMBL/GenBank/DDBJ databases">
        <title>The Natural Products Discovery Center: Release of the First 8490 Sequenced Strains for Exploring Actinobacteria Biosynthetic Diversity.</title>
        <authorList>
            <person name="Kalkreuter E."/>
            <person name="Kautsar S.A."/>
            <person name="Yang D."/>
            <person name="Bader C.D."/>
            <person name="Teijaro C.N."/>
            <person name="Fluegel L."/>
            <person name="Davis C.M."/>
            <person name="Simpson J.R."/>
            <person name="Lauterbach L."/>
            <person name="Steele A.D."/>
            <person name="Gui C."/>
            <person name="Meng S."/>
            <person name="Li G."/>
            <person name="Viehrig K."/>
            <person name="Ye F."/>
            <person name="Su P."/>
            <person name="Kiefer A.F."/>
            <person name="Nichols A."/>
            <person name="Cepeda A.J."/>
            <person name="Yan W."/>
            <person name="Fan B."/>
            <person name="Jiang Y."/>
            <person name="Adhikari A."/>
            <person name="Zheng C.-J."/>
            <person name="Schuster L."/>
            <person name="Cowan T.M."/>
            <person name="Smanski M.J."/>
            <person name="Chevrette M.G."/>
            <person name="De Carvalho L.P.S."/>
            <person name="Shen B."/>
        </authorList>
    </citation>
    <scope>NUCLEOTIDE SEQUENCE [LARGE SCALE GENOMIC DNA]</scope>
    <source>
        <strain evidence="1 2">NPDC004045</strain>
    </source>
</reference>
<evidence type="ECO:0000313" key="2">
    <source>
        <dbReference type="Proteomes" id="UP001601444"/>
    </source>
</evidence>
<dbReference type="RefSeq" id="WP_043656294.1">
    <property type="nucleotide sequence ID" value="NZ_JBIAMX010000004.1"/>
</dbReference>
<gene>
    <name evidence="1" type="ORF">ACFYTF_09445</name>
</gene>
<evidence type="ECO:0000313" key="1">
    <source>
        <dbReference type="EMBL" id="MFF0543052.1"/>
    </source>
</evidence>
<keyword evidence="2" id="KW-1185">Reference proteome</keyword>
<proteinExistence type="predicted"/>